<dbReference type="Pfam" id="PF13621">
    <property type="entry name" value="Cupin_8"/>
    <property type="match status" value="1"/>
</dbReference>
<dbReference type="Proteomes" id="UP000254711">
    <property type="component" value="Unassembled WGS sequence"/>
</dbReference>
<dbReference type="SMART" id="SM00558">
    <property type="entry name" value="JmjC"/>
    <property type="match status" value="1"/>
</dbReference>
<name>A0A370K3N0_9GAMM</name>
<dbReference type="EMBL" id="QQSY01000007">
    <property type="protein sequence ID" value="RDI97057.1"/>
    <property type="molecule type" value="Genomic_DNA"/>
</dbReference>
<dbReference type="InterPro" id="IPR003347">
    <property type="entry name" value="JmjC_dom"/>
</dbReference>
<evidence type="ECO:0000259" key="1">
    <source>
        <dbReference type="PROSITE" id="PS51184"/>
    </source>
</evidence>
<dbReference type="SUPFAM" id="SSF51197">
    <property type="entry name" value="Clavaminate synthase-like"/>
    <property type="match status" value="1"/>
</dbReference>
<dbReference type="InterPro" id="IPR041667">
    <property type="entry name" value="Cupin_8"/>
</dbReference>
<dbReference type="RefSeq" id="WP_114826671.1">
    <property type="nucleotide sequence ID" value="NZ_QQSY01000007.1"/>
</dbReference>
<proteinExistence type="predicted"/>
<evidence type="ECO:0000313" key="3">
    <source>
        <dbReference type="Proteomes" id="UP000254711"/>
    </source>
</evidence>
<evidence type="ECO:0000313" key="2">
    <source>
        <dbReference type="EMBL" id="RDI97057.1"/>
    </source>
</evidence>
<comment type="caution">
    <text evidence="2">The sequence shown here is derived from an EMBL/GenBank/DDBJ whole genome shotgun (WGS) entry which is preliminary data.</text>
</comment>
<feature type="domain" description="JmjC" evidence="1">
    <location>
        <begin position="96"/>
        <end position="251"/>
    </location>
</feature>
<sequence length="305" mass="34411">MHASKAALIEMDWANFDPWRMQSVRHGLADHPLLQPDQLVALGKRFQGSSHLFTFNNSAGADANFDDVARLYPNRRSVTDTVQGINEAKAWMLLRHVQADPTYRALIDQALDPIKPHIEAKDPGMYYRAGWIFIASPNTITPFHIDRNHGILLQIHGTKKVYVWDAEDIDVCSEHARDCFHTRHELDLVKWREEYRERAHVFEVSPGTGVYIPITSPHMVETGDEPSITISLTYSTHATRRNAMEHVVHDMLRRKGIAPPRIGSHPLLDSLTYLGATAMIAMRGLGSRPPACPSLSRHSDYAVAD</sequence>
<dbReference type="Gene3D" id="2.60.120.650">
    <property type="entry name" value="Cupin"/>
    <property type="match status" value="1"/>
</dbReference>
<organism evidence="2 3">
    <name type="scientific">Dyella solisilvae</name>
    <dbReference type="NCBI Taxonomy" id="1920168"/>
    <lineage>
        <taxon>Bacteria</taxon>
        <taxon>Pseudomonadati</taxon>
        <taxon>Pseudomonadota</taxon>
        <taxon>Gammaproteobacteria</taxon>
        <taxon>Lysobacterales</taxon>
        <taxon>Rhodanobacteraceae</taxon>
        <taxon>Dyella</taxon>
    </lineage>
</organism>
<keyword evidence="3" id="KW-1185">Reference proteome</keyword>
<reference evidence="2 3" key="1">
    <citation type="submission" date="2018-07" db="EMBL/GenBank/DDBJ databases">
        <title>Dyella solisilvae sp. nov., isolated from the pine and broad-leaved mixed forest soil.</title>
        <authorList>
            <person name="Gao Z."/>
            <person name="Qiu L."/>
        </authorList>
    </citation>
    <scope>NUCLEOTIDE SEQUENCE [LARGE SCALE GENOMIC DNA]</scope>
    <source>
        <strain evidence="2 3">DHG54</strain>
    </source>
</reference>
<dbReference type="OrthoDB" id="3776825at2"/>
<gene>
    <name evidence="2" type="ORF">DVT68_18380</name>
</gene>
<accession>A0A370K3N0</accession>
<dbReference type="PROSITE" id="PS51184">
    <property type="entry name" value="JMJC"/>
    <property type="match status" value="1"/>
</dbReference>
<protein>
    <recommendedName>
        <fullName evidence="1">JmjC domain-containing protein</fullName>
    </recommendedName>
</protein>
<dbReference type="AlphaFoldDB" id="A0A370K3N0"/>